<evidence type="ECO:0000256" key="2">
    <source>
        <dbReference type="ARBA" id="ARBA00023125"/>
    </source>
</evidence>
<evidence type="ECO:0000313" key="6">
    <source>
        <dbReference type="Proteomes" id="UP001429745"/>
    </source>
</evidence>
<dbReference type="InterPro" id="IPR028082">
    <property type="entry name" value="Peripla_BP_I"/>
</dbReference>
<dbReference type="RefSeq" id="WP_168911917.1">
    <property type="nucleotide sequence ID" value="NZ_JABACI010000001.1"/>
</dbReference>
<evidence type="ECO:0000313" key="5">
    <source>
        <dbReference type="EMBL" id="NLP83515.1"/>
    </source>
</evidence>
<dbReference type="InterPro" id="IPR010982">
    <property type="entry name" value="Lambda_DNA-bd_dom_sf"/>
</dbReference>
<dbReference type="PROSITE" id="PS50932">
    <property type="entry name" value="HTH_LACI_2"/>
    <property type="match status" value="1"/>
</dbReference>
<dbReference type="PANTHER" id="PTHR30146:SF109">
    <property type="entry name" value="HTH-TYPE TRANSCRIPTIONAL REGULATOR GALS"/>
    <property type="match status" value="1"/>
</dbReference>
<dbReference type="InterPro" id="IPR000843">
    <property type="entry name" value="HTH_LacI"/>
</dbReference>
<protein>
    <submittedName>
        <fullName evidence="5">LacI family transcriptional regulator</fullName>
    </submittedName>
</protein>
<keyword evidence="3" id="KW-0804">Transcription</keyword>
<evidence type="ECO:0000259" key="4">
    <source>
        <dbReference type="PROSITE" id="PS50932"/>
    </source>
</evidence>
<keyword evidence="2" id="KW-0238">DNA-binding</keyword>
<dbReference type="Gene3D" id="1.10.260.40">
    <property type="entry name" value="lambda repressor-like DNA-binding domains"/>
    <property type="match status" value="1"/>
</dbReference>
<name>A0ABX1KAX8_9MICO</name>
<dbReference type="EMBL" id="JABACI010000001">
    <property type="protein sequence ID" value="NLP83515.1"/>
    <property type="molecule type" value="Genomic_DNA"/>
</dbReference>
<keyword evidence="6" id="KW-1185">Reference proteome</keyword>
<dbReference type="CDD" id="cd01392">
    <property type="entry name" value="HTH_LacI"/>
    <property type="match status" value="1"/>
</dbReference>
<reference evidence="5 6" key="1">
    <citation type="submission" date="2020-04" db="EMBL/GenBank/DDBJ databases">
        <title>CFH 90308 Microbacterium sp.</title>
        <authorList>
            <person name="Nie G."/>
            <person name="Ming H."/>
            <person name="Xia T."/>
        </authorList>
    </citation>
    <scope>NUCLEOTIDE SEQUENCE [LARGE SCALE GENOMIC DNA]</scope>
    <source>
        <strain evidence="5 6">CFH 90308</strain>
    </source>
</reference>
<dbReference type="PANTHER" id="PTHR30146">
    <property type="entry name" value="LACI-RELATED TRANSCRIPTIONAL REPRESSOR"/>
    <property type="match status" value="1"/>
</dbReference>
<dbReference type="Gene3D" id="3.40.50.2300">
    <property type="match status" value="2"/>
</dbReference>
<dbReference type="SMART" id="SM00354">
    <property type="entry name" value="HTH_LACI"/>
    <property type="match status" value="1"/>
</dbReference>
<dbReference type="Proteomes" id="UP001429745">
    <property type="component" value="Unassembled WGS sequence"/>
</dbReference>
<accession>A0ABX1KAX8</accession>
<evidence type="ECO:0000256" key="3">
    <source>
        <dbReference type="ARBA" id="ARBA00023163"/>
    </source>
</evidence>
<keyword evidence="1" id="KW-0805">Transcription regulation</keyword>
<dbReference type="SUPFAM" id="SSF47413">
    <property type="entry name" value="lambda repressor-like DNA-binding domains"/>
    <property type="match status" value="1"/>
</dbReference>
<dbReference type="Pfam" id="PF00356">
    <property type="entry name" value="LacI"/>
    <property type="match status" value="1"/>
</dbReference>
<organism evidence="5 6">
    <name type="scientific">Microbacterium salsuginis</name>
    <dbReference type="NCBI Taxonomy" id="2722803"/>
    <lineage>
        <taxon>Bacteria</taxon>
        <taxon>Bacillati</taxon>
        <taxon>Actinomycetota</taxon>
        <taxon>Actinomycetes</taxon>
        <taxon>Micrococcales</taxon>
        <taxon>Microbacteriaceae</taxon>
        <taxon>Microbacterium</taxon>
    </lineage>
</organism>
<dbReference type="Pfam" id="PF13377">
    <property type="entry name" value="Peripla_BP_3"/>
    <property type="match status" value="1"/>
</dbReference>
<dbReference type="InterPro" id="IPR046335">
    <property type="entry name" value="LacI/GalR-like_sensor"/>
</dbReference>
<sequence length="335" mass="35877">MTQVRRSDVARAAGVSPAVVSYVLNGGPRPVSTDARRRVEAAVAELGYRPNKVAQALRGTRTHSIAMLMPDHLNPHFAELAQAMEDEAQRRGYVLIIGTAANDVEREQSYLRSFLDRQVDGVVLISASAKPDVHELERARIPLVLLDRAAGGSSHSSVVTDNRAAAALGVRHLQEHGRTRLRFLSGPADLEPVRDRDRGWSDTTGDTGHARIWRSDFSREAGYRAVRHALSGTGPDFDGLFTASDAQGIGALKALREAGVRVPDEVAVVSLDGTEAGQYTLPTLTAVVQDVSNLAAEAVKILVSHSSDPATGPVHHILQPSLRRLDSCGCGSSLA</sequence>
<proteinExistence type="predicted"/>
<dbReference type="CDD" id="cd06267">
    <property type="entry name" value="PBP1_LacI_sugar_binding-like"/>
    <property type="match status" value="1"/>
</dbReference>
<feature type="domain" description="HTH lacI-type" evidence="4">
    <location>
        <begin position="4"/>
        <end position="59"/>
    </location>
</feature>
<comment type="caution">
    <text evidence="5">The sequence shown here is derived from an EMBL/GenBank/DDBJ whole genome shotgun (WGS) entry which is preliminary data.</text>
</comment>
<dbReference type="SUPFAM" id="SSF53822">
    <property type="entry name" value="Periplasmic binding protein-like I"/>
    <property type="match status" value="1"/>
</dbReference>
<gene>
    <name evidence="5" type="ORF">HF576_06640</name>
</gene>
<evidence type="ECO:0000256" key="1">
    <source>
        <dbReference type="ARBA" id="ARBA00023015"/>
    </source>
</evidence>